<sequence>MTKTSEEALIAILIEKLGGEVTITHEDFYRADELEVTRWDEPAKLSYRLTAARPPVTLDGEIVPDEPKAIEPKQLPTAHQCEDWMLVFPIDSAPYCAGCGSHVA</sequence>
<gene>
    <name evidence="1" type="primary">77</name>
    <name evidence="1" type="ORF">SEA_JINKIES_77</name>
</gene>
<dbReference type="EMBL" id="MT498043">
    <property type="protein sequence ID" value="QPK40208.1"/>
    <property type="molecule type" value="Genomic_DNA"/>
</dbReference>
<keyword evidence="2" id="KW-1185">Reference proteome</keyword>
<reference evidence="1 2" key="1">
    <citation type="submission" date="2020-05" db="EMBL/GenBank/DDBJ databases">
        <authorList>
            <person name="Bohanan V.A."/>
            <person name="Brazelton B.R."/>
            <person name="Coffey L.M."/>
            <person name="Donovan A.R."/>
            <person name="Gales A.C."/>
            <person name="Glasscock A.J."/>
            <person name="Grill M."/>
            <person name="Harper M.C."/>
            <person name="Hollowell C.E."/>
            <person name="Liu T.Y."/>
            <person name="Mansour C."/>
            <person name="McDowell A.D."/>
            <person name="Miller T.E."/>
            <person name="Nash A.G."/>
            <person name="Seo J."/>
            <person name="Sherman Z.A."/>
            <person name="Albert R.M."/>
            <person name="Ayala A."/>
            <person name="Monti D.L."/>
            <person name="Garlena R.A."/>
            <person name="Russell D.A."/>
            <person name="Pope W.H."/>
            <person name="Jacobs-Sera D."/>
            <person name="Hatfull G.F."/>
        </authorList>
    </citation>
    <scope>NUCLEOTIDE SEQUENCE [LARGE SCALE GENOMIC DNA]</scope>
</reference>
<dbReference type="Proteomes" id="UP000594363">
    <property type="component" value="Segment"/>
</dbReference>
<evidence type="ECO:0000313" key="2">
    <source>
        <dbReference type="Proteomes" id="UP000594363"/>
    </source>
</evidence>
<organism evidence="1 2">
    <name type="scientific">Arthrobacter phage Jinkies</name>
    <dbReference type="NCBI Taxonomy" id="2743903"/>
    <lineage>
        <taxon>Viruses</taxon>
        <taxon>Duplodnaviria</taxon>
        <taxon>Heunggongvirae</taxon>
        <taxon>Uroviricota</taxon>
        <taxon>Caudoviricetes</taxon>
        <taxon>Berryhillviridae</taxon>
        <taxon>Jinkiesvirus</taxon>
        <taxon>Jinkiesvirus jinkies</taxon>
    </lineage>
</organism>
<evidence type="ECO:0000313" key="1">
    <source>
        <dbReference type="EMBL" id="QPK40208.1"/>
    </source>
</evidence>
<name>A0A7T0IFJ6_9CAUD</name>
<proteinExistence type="predicted"/>
<protein>
    <submittedName>
        <fullName evidence="1">Uncharacterized protein</fullName>
    </submittedName>
</protein>
<accession>A0A7T0IFJ6</accession>